<evidence type="ECO:0000256" key="4">
    <source>
        <dbReference type="ARBA" id="ARBA00022679"/>
    </source>
</evidence>
<feature type="transmembrane region" description="Helical" evidence="7">
    <location>
        <begin position="75"/>
        <end position="93"/>
    </location>
</feature>
<dbReference type="PANTHER" id="PTHR44936:SF9">
    <property type="entry name" value="SENSOR PROTEIN CREC"/>
    <property type="match status" value="1"/>
</dbReference>
<dbReference type="GO" id="GO:0000160">
    <property type="term" value="P:phosphorelay signal transduction system"/>
    <property type="evidence" value="ECO:0007669"/>
    <property type="project" value="UniProtKB-KW"/>
</dbReference>
<comment type="caution">
    <text evidence="9">The sequence shown here is derived from an EMBL/GenBank/DDBJ whole genome shotgun (WGS) entry which is preliminary data.</text>
</comment>
<feature type="domain" description="Histidine kinase" evidence="8">
    <location>
        <begin position="246"/>
        <end position="441"/>
    </location>
</feature>
<dbReference type="Gene3D" id="3.30.565.10">
    <property type="entry name" value="Histidine kinase-like ATPase, C-terminal domain"/>
    <property type="match status" value="1"/>
</dbReference>
<keyword evidence="5" id="KW-0418">Kinase</keyword>
<reference evidence="9 10" key="1">
    <citation type="submission" date="2019-06" db="EMBL/GenBank/DDBJ databases">
        <title>Whole genome shotgun sequence of Pseudonocardia hydrocarbonoxydans NBRC 14498.</title>
        <authorList>
            <person name="Hosoyama A."/>
            <person name="Uohara A."/>
            <person name="Ohji S."/>
            <person name="Ichikawa N."/>
        </authorList>
    </citation>
    <scope>NUCLEOTIDE SEQUENCE [LARGE SCALE GENOMIC DNA]</scope>
    <source>
        <strain evidence="9 10">NBRC 14498</strain>
    </source>
</reference>
<keyword evidence="6" id="KW-0902">Two-component regulatory system</keyword>
<dbReference type="InterPro" id="IPR036890">
    <property type="entry name" value="HATPase_C_sf"/>
</dbReference>
<dbReference type="EC" id="2.7.13.3" evidence="2"/>
<dbReference type="GO" id="GO:0004673">
    <property type="term" value="F:protein histidine kinase activity"/>
    <property type="evidence" value="ECO:0007669"/>
    <property type="project" value="UniProtKB-EC"/>
</dbReference>
<dbReference type="PANTHER" id="PTHR44936">
    <property type="entry name" value="SENSOR PROTEIN CREC"/>
    <property type="match status" value="1"/>
</dbReference>
<dbReference type="CDD" id="cd00075">
    <property type="entry name" value="HATPase"/>
    <property type="match status" value="1"/>
</dbReference>
<protein>
    <recommendedName>
        <fullName evidence="2">histidine kinase</fullName>
        <ecNumber evidence="2">2.7.13.3</ecNumber>
    </recommendedName>
</protein>
<dbReference type="SUPFAM" id="SSF55874">
    <property type="entry name" value="ATPase domain of HSP90 chaperone/DNA topoisomerase II/histidine kinase"/>
    <property type="match status" value="1"/>
</dbReference>
<evidence type="ECO:0000313" key="9">
    <source>
        <dbReference type="EMBL" id="GEC20745.1"/>
    </source>
</evidence>
<name>A0A4Y3WPJ9_9PSEU</name>
<keyword evidence="7" id="KW-0812">Transmembrane</keyword>
<dbReference type="Pfam" id="PF02518">
    <property type="entry name" value="HATPase_c"/>
    <property type="match status" value="1"/>
</dbReference>
<dbReference type="SMART" id="SM00387">
    <property type="entry name" value="HATPase_c"/>
    <property type="match status" value="1"/>
</dbReference>
<evidence type="ECO:0000256" key="5">
    <source>
        <dbReference type="ARBA" id="ARBA00022777"/>
    </source>
</evidence>
<dbReference type="RefSeq" id="WP_141279286.1">
    <property type="nucleotide sequence ID" value="NZ_BJNG01000023.1"/>
</dbReference>
<evidence type="ECO:0000256" key="6">
    <source>
        <dbReference type="ARBA" id="ARBA00023012"/>
    </source>
</evidence>
<evidence type="ECO:0000256" key="3">
    <source>
        <dbReference type="ARBA" id="ARBA00022553"/>
    </source>
</evidence>
<evidence type="ECO:0000256" key="7">
    <source>
        <dbReference type="SAM" id="Phobius"/>
    </source>
</evidence>
<dbReference type="OrthoDB" id="9786919at2"/>
<feature type="transmembrane region" description="Helical" evidence="7">
    <location>
        <begin position="132"/>
        <end position="152"/>
    </location>
</feature>
<organism evidence="9 10">
    <name type="scientific">Pseudonocardia hydrocarbonoxydans</name>
    <dbReference type="NCBI Taxonomy" id="76726"/>
    <lineage>
        <taxon>Bacteria</taxon>
        <taxon>Bacillati</taxon>
        <taxon>Actinomycetota</taxon>
        <taxon>Actinomycetes</taxon>
        <taxon>Pseudonocardiales</taxon>
        <taxon>Pseudonocardiaceae</taxon>
        <taxon>Pseudonocardia</taxon>
    </lineage>
</organism>
<keyword evidence="4" id="KW-0808">Transferase</keyword>
<accession>A0A4Y3WPJ9</accession>
<sequence>MTGAAAPVQGQVQQMLTLLAVAGTVGAALVVSFAGRLDRDVTALRIGSGLLVYGGVVLPVTAAGFATSIGPAGQLLDLIGLGAVAVLFALGLVRRGEPTLSWPAAAVAVAASLTAVAGTALVPALAPGTMVLTAAHAVIVLGMAAVAAAMVAQGMRAHSVLQRRVGLGYGLLAVAHGGRGLEPVEVMMAWPAFTGLRPVAVAIIIAGVLPHLRSALRRQQDRDVAAALRLQAVREAGEARDRDADDRDHELRNVVLGLSGAAALLAGPADGGRAELGAAVAAELDRLTRMLDRARPETGAGEIDVRSALAVAVEVRRAGGAVIELDVPAGLRARGSAEVLTQVVTNLLVNCARHAPGSPVHISAAEADGHVVVQVRDHGPGIAPGREADLLDRGRRSATTGGRGLGLGISRDLLRAHGGDLRLVRPAGGGLLAVLDIPSAELAAPVTRFAS</sequence>
<feature type="transmembrane region" description="Helical" evidence="7">
    <location>
        <begin position="187"/>
        <end position="209"/>
    </location>
</feature>
<keyword evidence="7" id="KW-0472">Membrane</keyword>
<keyword evidence="10" id="KW-1185">Reference proteome</keyword>
<dbReference type="InterPro" id="IPR050980">
    <property type="entry name" value="2C_sensor_his_kinase"/>
</dbReference>
<comment type="catalytic activity">
    <reaction evidence="1">
        <text>ATP + protein L-histidine = ADP + protein N-phospho-L-histidine.</text>
        <dbReference type="EC" id="2.7.13.3"/>
    </reaction>
</comment>
<dbReference type="EMBL" id="BJNG01000023">
    <property type="protein sequence ID" value="GEC20745.1"/>
    <property type="molecule type" value="Genomic_DNA"/>
</dbReference>
<dbReference type="Proteomes" id="UP000320338">
    <property type="component" value="Unassembled WGS sequence"/>
</dbReference>
<feature type="transmembrane region" description="Helical" evidence="7">
    <location>
        <begin position="105"/>
        <end position="126"/>
    </location>
</feature>
<proteinExistence type="predicted"/>
<dbReference type="InterPro" id="IPR003594">
    <property type="entry name" value="HATPase_dom"/>
</dbReference>
<dbReference type="PROSITE" id="PS50109">
    <property type="entry name" value="HIS_KIN"/>
    <property type="match status" value="1"/>
</dbReference>
<gene>
    <name evidence="9" type="ORF">PHY01_30280</name>
</gene>
<evidence type="ECO:0000259" key="8">
    <source>
        <dbReference type="PROSITE" id="PS50109"/>
    </source>
</evidence>
<evidence type="ECO:0000256" key="2">
    <source>
        <dbReference type="ARBA" id="ARBA00012438"/>
    </source>
</evidence>
<dbReference type="InterPro" id="IPR005467">
    <property type="entry name" value="His_kinase_dom"/>
</dbReference>
<evidence type="ECO:0000256" key="1">
    <source>
        <dbReference type="ARBA" id="ARBA00000085"/>
    </source>
</evidence>
<feature type="transmembrane region" description="Helical" evidence="7">
    <location>
        <begin position="46"/>
        <end position="69"/>
    </location>
</feature>
<keyword evidence="7" id="KW-1133">Transmembrane helix</keyword>
<dbReference type="AlphaFoldDB" id="A0A4Y3WPJ9"/>
<feature type="transmembrane region" description="Helical" evidence="7">
    <location>
        <begin position="15"/>
        <end position="34"/>
    </location>
</feature>
<evidence type="ECO:0000313" key="10">
    <source>
        <dbReference type="Proteomes" id="UP000320338"/>
    </source>
</evidence>
<keyword evidence="3" id="KW-0597">Phosphoprotein</keyword>